<evidence type="ECO:0000313" key="1">
    <source>
        <dbReference type="EMBL" id="GAD48913.1"/>
    </source>
</evidence>
<dbReference type="KEGG" id="ntd:EGO55_08660"/>
<proteinExistence type="predicted"/>
<dbReference type="Gene3D" id="3.40.50.150">
    <property type="entry name" value="Vaccinia Virus protein VP39"/>
    <property type="match status" value="1"/>
</dbReference>
<dbReference type="SUPFAM" id="SSF53335">
    <property type="entry name" value="S-adenosyl-L-methionine-dependent methyltransferases"/>
    <property type="match status" value="1"/>
</dbReference>
<name>U3A2D6_9SPHN</name>
<accession>U3A2D6</accession>
<dbReference type="RefSeq" id="WP_021689820.1">
    <property type="nucleotide sequence ID" value="NZ_BASZ01000004.1"/>
</dbReference>
<sequence>MTTVQDRPVDGFAAARRAMIDCQLRVSGVNEEYVLTAINKVGREHHVPESAQALAYIDRAVSLGNGQFLAAPLFYGQTLTEAAPKAEDKVLIVDGGSGYLPALVRTIAGSVDVIDATEATRGTAGNGDYTLLLIDGAIEELPDNLSGRLADNGRLVTGIVDRGVTRLTVGRKAAGEVALLTIIEMGIPVLPEFARPKGWSF</sequence>
<evidence type="ECO:0000313" key="2">
    <source>
        <dbReference type="Proteomes" id="UP000016568"/>
    </source>
</evidence>
<gene>
    <name evidence="1" type="ORF">NT2_04_03260</name>
</gene>
<dbReference type="AlphaFoldDB" id="U3A2D6"/>
<dbReference type="eggNOG" id="COG2518">
    <property type="taxonomic scope" value="Bacteria"/>
</dbReference>
<dbReference type="OrthoDB" id="9798496at2"/>
<dbReference type="EMBL" id="BASZ01000004">
    <property type="protein sequence ID" value="GAD48913.1"/>
    <property type="molecule type" value="Genomic_DNA"/>
</dbReference>
<dbReference type="Pfam" id="PF01135">
    <property type="entry name" value="PCMT"/>
    <property type="match status" value="1"/>
</dbReference>
<dbReference type="InterPro" id="IPR029063">
    <property type="entry name" value="SAM-dependent_MTases_sf"/>
</dbReference>
<keyword evidence="2" id="KW-1185">Reference proteome</keyword>
<protein>
    <submittedName>
        <fullName evidence="1">Uncharacterized protein</fullName>
    </submittedName>
</protein>
<organism evidence="1 2">
    <name type="scientific">Caenibius tardaugens NBRC 16725</name>
    <dbReference type="NCBI Taxonomy" id="1219035"/>
    <lineage>
        <taxon>Bacteria</taxon>
        <taxon>Pseudomonadati</taxon>
        <taxon>Pseudomonadota</taxon>
        <taxon>Alphaproteobacteria</taxon>
        <taxon>Sphingomonadales</taxon>
        <taxon>Erythrobacteraceae</taxon>
        <taxon>Caenibius</taxon>
    </lineage>
</organism>
<reference evidence="1 2" key="1">
    <citation type="submission" date="2013-09" db="EMBL/GenBank/DDBJ databases">
        <title>Whole genome shotgun sequence of Novosphingobium tardaugens NBRC 16725.</title>
        <authorList>
            <person name="Isaki S."/>
            <person name="Hosoyama A."/>
            <person name="Tsuchikane K."/>
            <person name="Katsumata H."/>
            <person name="Ando Y."/>
            <person name="Yamazaki S."/>
            <person name="Fujita N."/>
        </authorList>
    </citation>
    <scope>NUCLEOTIDE SEQUENCE [LARGE SCALE GENOMIC DNA]</scope>
    <source>
        <strain evidence="1 2">NBRC 16725</strain>
    </source>
</reference>
<dbReference type="Proteomes" id="UP000016568">
    <property type="component" value="Unassembled WGS sequence"/>
</dbReference>
<comment type="caution">
    <text evidence="1">The sequence shown here is derived from an EMBL/GenBank/DDBJ whole genome shotgun (WGS) entry which is preliminary data.</text>
</comment>